<evidence type="ECO:0000313" key="2">
    <source>
        <dbReference type="Proteomes" id="UP000887458"/>
    </source>
</evidence>
<organism evidence="1 2">
    <name type="scientific">Dermatophagoides pteronyssinus</name>
    <name type="common">European house dust mite</name>
    <dbReference type="NCBI Taxonomy" id="6956"/>
    <lineage>
        <taxon>Eukaryota</taxon>
        <taxon>Metazoa</taxon>
        <taxon>Ecdysozoa</taxon>
        <taxon>Arthropoda</taxon>
        <taxon>Chelicerata</taxon>
        <taxon>Arachnida</taxon>
        <taxon>Acari</taxon>
        <taxon>Acariformes</taxon>
        <taxon>Sarcoptiformes</taxon>
        <taxon>Astigmata</taxon>
        <taxon>Psoroptidia</taxon>
        <taxon>Analgoidea</taxon>
        <taxon>Pyroglyphidae</taxon>
        <taxon>Dermatophagoidinae</taxon>
        <taxon>Dermatophagoides</taxon>
    </lineage>
</organism>
<reference evidence="1 2" key="1">
    <citation type="journal article" date="2018" name="J. Allergy Clin. Immunol.">
        <title>High-quality assembly of Dermatophagoides pteronyssinus genome and transcriptome reveals a wide range of novel allergens.</title>
        <authorList>
            <person name="Liu X.Y."/>
            <person name="Yang K.Y."/>
            <person name="Wang M.Q."/>
            <person name="Kwok J.S."/>
            <person name="Zeng X."/>
            <person name="Yang Z."/>
            <person name="Xiao X.J."/>
            <person name="Lau C.P."/>
            <person name="Li Y."/>
            <person name="Huang Z.M."/>
            <person name="Ba J.G."/>
            <person name="Yim A.K."/>
            <person name="Ouyang C.Y."/>
            <person name="Ngai S.M."/>
            <person name="Chan T.F."/>
            <person name="Leung E.L."/>
            <person name="Liu L."/>
            <person name="Liu Z.G."/>
            <person name="Tsui S.K."/>
        </authorList>
    </citation>
    <scope>NUCLEOTIDE SEQUENCE [LARGE SCALE GENOMIC DNA]</scope>
    <source>
        <strain evidence="1">Derp</strain>
    </source>
</reference>
<comment type="caution">
    <text evidence="1">The sequence shown here is derived from an EMBL/GenBank/DDBJ whole genome shotgun (WGS) entry which is preliminary data.</text>
</comment>
<name>A0ABQ8IW92_DERPT</name>
<gene>
    <name evidence="1" type="ORF">DERP_014606</name>
</gene>
<protein>
    <submittedName>
        <fullName evidence="1">Uncharacterized protein</fullName>
    </submittedName>
</protein>
<proteinExistence type="predicted"/>
<accession>A0ABQ8IW92</accession>
<dbReference type="Proteomes" id="UP000887458">
    <property type="component" value="Unassembled WGS sequence"/>
</dbReference>
<evidence type="ECO:0000313" key="1">
    <source>
        <dbReference type="EMBL" id="KAH9414462.1"/>
    </source>
</evidence>
<dbReference type="EMBL" id="NJHN03000108">
    <property type="protein sequence ID" value="KAH9414462.1"/>
    <property type="molecule type" value="Genomic_DNA"/>
</dbReference>
<keyword evidence="2" id="KW-1185">Reference proteome</keyword>
<reference evidence="1 2" key="2">
    <citation type="journal article" date="2022" name="Mol. Biol. Evol.">
        <title>Comparative Genomics Reveals Insights into the Divergent Evolution of Astigmatic Mites and Household Pest Adaptations.</title>
        <authorList>
            <person name="Xiong Q."/>
            <person name="Wan A.T."/>
            <person name="Liu X."/>
            <person name="Fung C.S."/>
            <person name="Xiao X."/>
            <person name="Malainual N."/>
            <person name="Hou J."/>
            <person name="Wang L."/>
            <person name="Wang M."/>
            <person name="Yang K.Y."/>
            <person name="Cui Y."/>
            <person name="Leung E.L."/>
            <person name="Nong W."/>
            <person name="Shin S.K."/>
            <person name="Au S.W."/>
            <person name="Jeong K.Y."/>
            <person name="Chew F.T."/>
            <person name="Hui J.H."/>
            <person name="Leung T.F."/>
            <person name="Tungtrongchitr A."/>
            <person name="Zhong N."/>
            <person name="Liu Z."/>
            <person name="Tsui S.K."/>
        </authorList>
    </citation>
    <scope>NUCLEOTIDE SEQUENCE [LARGE SCALE GENOMIC DNA]</scope>
    <source>
        <strain evidence="1">Derp</strain>
    </source>
</reference>
<sequence length="80" mass="8641">MDFANNAVAGPTPLLLSVISISSFKLFKIFDTALYFRSFSSLSSSSESNCFGACSKLFAKIQIYRLAMRGGGSTPSIPEF</sequence>